<accession>A0A369JW45</accession>
<dbReference type="InterPro" id="IPR011009">
    <property type="entry name" value="Kinase-like_dom_sf"/>
</dbReference>
<dbReference type="OrthoDB" id="3182995at2759"/>
<dbReference type="AlphaFoldDB" id="A0A369JW45"/>
<evidence type="ECO:0000313" key="3">
    <source>
        <dbReference type="Proteomes" id="UP000076154"/>
    </source>
</evidence>
<proteinExistence type="predicted"/>
<protein>
    <recommendedName>
        <fullName evidence="1">Protein kinase domain-containing protein</fullName>
    </recommendedName>
</protein>
<reference evidence="2" key="1">
    <citation type="submission" date="2018-04" db="EMBL/GenBank/DDBJ databases">
        <title>Whole genome sequencing of Hypsizygus marmoreus.</title>
        <authorList>
            <person name="Choi I.-G."/>
            <person name="Min B."/>
            <person name="Kim J.-G."/>
            <person name="Kim S."/>
            <person name="Oh Y.-L."/>
            <person name="Kong W.-S."/>
            <person name="Park H."/>
            <person name="Jeong J."/>
            <person name="Song E.-S."/>
        </authorList>
    </citation>
    <scope>NUCLEOTIDE SEQUENCE [LARGE SCALE GENOMIC DNA]</scope>
    <source>
        <strain evidence="2">51987-8</strain>
    </source>
</reference>
<organism evidence="2 3">
    <name type="scientific">Hypsizygus marmoreus</name>
    <name type="common">White beech mushroom</name>
    <name type="synonym">Agaricus marmoreus</name>
    <dbReference type="NCBI Taxonomy" id="39966"/>
    <lineage>
        <taxon>Eukaryota</taxon>
        <taxon>Fungi</taxon>
        <taxon>Dikarya</taxon>
        <taxon>Basidiomycota</taxon>
        <taxon>Agaricomycotina</taxon>
        <taxon>Agaricomycetes</taxon>
        <taxon>Agaricomycetidae</taxon>
        <taxon>Agaricales</taxon>
        <taxon>Tricholomatineae</taxon>
        <taxon>Lyophyllaceae</taxon>
        <taxon>Hypsizygus</taxon>
    </lineage>
</organism>
<keyword evidence="3" id="KW-1185">Reference proteome</keyword>
<sequence length="335" mass="37334">MSSEIPMSLNSNTLSSLVLHNAVFKDGHPISLVFSRTSVPLDLVKPTNVPCECASIPCTCNSDCVLPNGPPARRTVHRPPSPTKEVNLQFTLDQFINFGASGSIYSTKSTSISSSAYYLGPFVVKIANRNYNKSLFREAWFYDELQKLQGATIPRCYGYFEAELPEGCTFTPWKTVEHMLPEVHNLKEEPSDNTYDDFGAFNELYRTKLSQFETAPLITLLLLEPLGGPFLHIGSGKPFPDEMRSQLRAAYHDIGCLAVEHGDVRRNNILEIADNTGPSLPSPFSGQHYPFRIVDFGRSQKNNAVPALLDNTHDTDLQHMYDTLPYHVGIPGHDL</sequence>
<dbReference type="SUPFAM" id="SSF56112">
    <property type="entry name" value="Protein kinase-like (PK-like)"/>
    <property type="match status" value="1"/>
</dbReference>
<dbReference type="GO" id="GO:0005524">
    <property type="term" value="F:ATP binding"/>
    <property type="evidence" value="ECO:0007669"/>
    <property type="project" value="InterPro"/>
</dbReference>
<gene>
    <name evidence="2" type="ORF">Hypma_007439</name>
</gene>
<dbReference type="InterPro" id="IPR000719">
    <property type="entry name" value="Prot_kinase_dom"/>
</dbReference>
<dbReference type="PROSITE" id="PS50011">
    <property type="entry name" value="PROTEIN_KINASE_DOM"/>
    <property type="match status" value="1"/>
</dbReference>
<dbReference type="EMBL" id="LUEZ02000041">
    <property type="protein sequence ID" value="RDB24757.1"/>
    <property type="molecule type" value="Genomic_DNA"/>
</dbReference>
<dbReference type="GO" id="GO:0004672">
    <property type="term" value="F:protein kinase activity"/>
    <property type="evidence" value="ECO:0007669"/>
    <property type="project" value="InterPro"/>
</dbReference>
<feature type="domain" description="Protein kinase" evidence="1">
    <location>
        <begin position="90"/>
        <end position="335"/>
    </location>
</feature>
<dbReference type="InParanoid" id="A0A369JW45"/>
<name>A0A369JW45_HYPMA</name>
<evidence type="ECO:0000313" key="2">
    <source>
        <dbReference type="EMBL" id="RDB24757.1"/>
    </source>
</evidence>
<evidence type="ECO:0000259" key="1">
    <source>
        <dbReference type="PROSITE" id="PS50011"/>
    </source>
</evidence>
<dbReference type="Proteomes" id="UP000076154">
    <property type="component" value="Unassembled WGS sequence"/>
</dbReference>
<comment type="caution">
    <text evidence="2">The sequence shown here is derived from an EMBL/GenBank/DDBJ whole genome shotgun (WGS) entry which is preliminary data.</text>
</comment>